<evidence type="ECO:0000313" key="2">
    <source>
        <dbReference type="Proteomes" id="UP000053105"/>
    </source>
</evidence>
<proteinExistence type="predicted"/>
<name>A0A0M9A632_9HYME</name>
<sequence>MYAPNLQTIQEVQVSYQEDTNPEITTKSINQQLAYNDVATNEWKATRKEMRKSEYTGQITQLNSNILLTQITLPPTLFLTSTRYNYAQYQTTPLLPYPTPPRESRDPNQPIANFRCIRGPIFWVTPAIITFSDNNPLPFISQSNCNLTLVRYEILTKNSLIKTLIIIQSAKIIEQFFTALTLWRVKRKEQEEGYLNYFFDSLSYSKTMRKKV</sequence>
<evidence type="ECO:0000313" key="1">
    <source>
        <dbReference type="EMBL" id="KOX76609.1"/>
    </source>
</evidence>
<gene>
    <name evidence="1" type="ORF">WN51_11242</name>
</gene>
<organism evidence="1 2">
    <name type="scientific">Melipona quadrifasciata</name>
    <dbReference type="NCBI Taxonomy" id="166423"/>
    <lineage>
        <taxon>Eukaryota</taxon>
        <taxon>Metazoa</taxon>
        <taxon>Ecdysozoa</taxon>
        <taxon>Arthropoda</taxon>
        <taxon>Hexapoda</taxon>
        <taxon>Insecta</taxon>
        <taxon>Pterygota</taxon>
        <taxon>Neoptera</taxon>
        <taxon>Endopterygota</taxon>
        <taxon>Hymenoptera</taxon>
        <taxon>Apocrita</taxon>
        <taxon>Aculeata</taxon>
        <taxon>Apoidea</taxon>
        <taxon>Anthophila</taxon>
        <taxon>Apidae</taxon>
        <taxon>Melipona</taxon>
    </lineage>
</organism>
<reference evidence="1 2" key="1">
    <citation type="submission" date="2015-07" db="EMBL/GenBank/DDBJ databases">
        <title>The genome of Melipona quadrifasciata.</title>
        <authorList>
            <person name="Pan H."/>
            <person name="Kapheim K."/>
        </authorList>
    </citation>
    <scope>NUCLEOTIDE SEQUENCE [LARGE SCALE GENOMIC DNA]</scope>
    <source>
        <strain evidence="1">0111107301</strain>
        <tissue evidence="1">Whole body</tissue>
    </source>
</reference>
<dbReference type="AlphaFoldDB" id="A0A0M9A632"/>
<dbReference type="Proteomes" id="UP000053105">
    <property type="component" value="Unassembled WGS sequence"/>
</dbReference>
<accession>A0A0M9A632</accession>
<keyword evidence="2" id="KW-1185">Reference proteome</keyword>
<protein>
    <submittedName>
        <fullName evidence="1">Uncharacterized protein</fullName>
    </submittedName>
</protein>
<dbReference type="EMBL" id="KQ435745">
    <property type="protein sequence ID" value="KOX76609.1"/>
    <property type="molecule type" value="Genomic_DNA"/>
</dbReference>